<evidence type="ECO:0000313" key="8">
    <source>
        <dbReference type="EMBL" id="MFK4753000.1"/>
    </source>
</evidence>
<dbReference type="PANTHER" id="PTHR43133:SF8">
    <property type="entry name" value="RNA POLYMERASE SIGMA FACTOR HI_1459-RELATED"/>
    <property type="match status" value="1"/>
</dbReference>
<organism evidence="8 9">
    <name type="scientific">Oceanobacter antarcticus</name>
    <dbReference type="NCBI Taxonomy" id="3133425"/>
    <lineage>
        <taxon>Bacteria</taxon>
        <taxon>Pseudomonadati</taxon>
        <taxon>Pseudomonadota</taxon>
        <taxon>Gammaproteobacteria</taxon>
        <taxon>Oceanospirillales</taxon>
        <taxon>Oceanospirillaceae</taxon>
        <taxon>Oceanobacter</taxon>
    </lineage>
</organism>
<comment type="caution">
    <text evidence="8">The sequence shown here is derived from an EMBL/GenBank/DDBJ whole genome shotgun (WGS) entry which is preliminary data.</text>
</comment>
<protein>
    <submittedName>
        <fullName evidence="8">Sigma-70 family RNA polymerase sigma factor</fullName>
    </submittedName>
</protein>
<dbReference type="RefSeq" id="WP_416206109.1">
    <property type="nucleotide sequence ID" value="NZ_JBBKTX010000013.1"/>
</dbReference>
<proteinExistence type="inferred from homology"/>
<dbReference type="InterPro" id="IPR013324">
    <property type="entry name" value="RNA_pol_sigma_r3/r4-like"/>
</dbReference>
<reference evidence="8 9" key="1">
    <citation type="submission" date="2024-03" db="EMBL/GenBank/DDBJ databases">
        <title>High-quality draft genome sequence of Oceanobacter sp. wDCs-4.</title>
        <authorList>
            <person name="Dong C."/>
        </authorList>
    </citation>
    <scope>NUCLEOTIDE SEQUENCE [LARGE SCALE GENOMIC DNA]</scope>
    <source>
        <strain evidence="9">wDCs-4</strain>
    </source>
</reference>
<sequence>MNLYQDALVLPARLLQEEKPRLLRFIKNRVPPNQEPEDIFQEAVARSLGRFKEGHSTSDPVGYTYRVVMNIINDFYRNQEEVQSLHELPENTFASEAPQPERVIAAKQRLEMFMTCVASLPEETRNLIILRKVHGLTNGQIAARLGVSGKTIEKRINRAMKSIEGRMEQSIEYRPSSIRNKVK</sequence>
<evidence type="ECO:0000259" key="7">
    <source>
        <dbReference type="Pfam" id="PF08281"/>
    </source>
</evidence>
<dbReference type="SUPFAM" id="SSF88946">
    <property type="entry name" value="Sigma2 domain of RNA polymerase sigma factors"/>
    <property type="match status" value="1"/>
</dbReference>
<gene>
    <name evidence="8" type="ORF">WG929_11315</name>
</gene>
<evidence type="ECO:0000259" key="6">
    <source>
        <dbReference type="Pfam" id="PF04542"/>
    </source>
</evidence>
<dbReference type="Pfam" id="PF08281">
    <property type="entry name" value="Sigma70_r4_2"/>
    <property type="match status" value="1"/>
</dbReference>
<dbReference type="InterPro" id="IPR013249">
    <property type="entry name" value="RNA_pol_sigma70_r4_t2"/>
</dbReference>
<keyword evidence="4" id="KW-0238">DNA-binding</keyword>
<dbReference type="InterPro" id="IPR007627">
    <property type="entry name" value="RNA_pol_sigma70_r2"/>
</dbReference>
<dbReference type="Gene3D" id="1.10.10.10">
    <property type="entry name" value="Winged helix-like DNA-binding domain superfamily/Winged helix DNA-binding domain"/>
    <property type="match status" value="1"/>
</dbReference>
<dbReference type="InterPro" id="IPR013325">
    <property type="entry name" value="RNA_pol_sigma_r2"/>
</dbReference>
<keyword evidence="5" id="KW-0804">Transcription</keyword>
<comment type="similarity">
    <text evidence="1">Belongs to the sigma-70 factor family. ECF subfamily.</text>
</comment>
<dbReference type="InterPro" id="IPR036388">
    <property type="entry name" value="WH-like_DNA-bd_sf"/>
</dbReference>
<dbReference type="InterPro" id="IPR039425">
    <property type="entry name" value="RNA_pol_sigma-70-like"/>
</dbReference>
<evidence type="ECO:0000313" key="9">
    <source>
        <dbReference type="Proteomes" id="UP001620597"/>
    </source>
</evidence>
<evidence type="ECO:0000256" key="4">
    <source>
        <dbReference type="ARBA" id="ARBA00023125"/>
    </source>
</evidence>
<keyword evidence="2" id="KW-0805">Transcription regulation</keyword>
<evidence type="ECO:0000256" key="5">
    <source>
        <dbReference type="ARBA" id="ARBA00023163"/>
    </source>
</evidence>
<evidence type="ECO:0000256" key="3">
    <source>
        <dbReference type="ARBA" id="ARBA00023082"/>
    </source>
</evidence>
<dbReference type="NCBIfam" id="TIGR02937">
    <property type="entry name" value="sigma70-ECF"/>
    <property type="match status" value="1"/>
</dbReference>
<keyword evidence="9" id="KW-1185">Reference proteome</keyword>
<dbReference type="Pfam" id="PF04542">
    <property type="entry name" value="Sigma70_r2"/>
    <property type="match status" value="1"/>
</dbReference>
<dbReference type="Gene3D" id="1.10.1740.10">
    <property type="match status" value="1"/>
</dbReference>
<accession>A0ABW8NJ53</accession>
<feature type="domain" description="RNA polymerase sigma factor 70 region 4 type 2" evidence="7">
    <location>
        <begin position="111"/>
        <end position="162"/>
    </location>
</feature>
<dbReference type="SUPFAM" id="SSF88659">
    <property type="entry name" value="Sigma3 and sigma4 domains of RNA polymerase sigma factors"/>
    <property type="match status" value="1"/>
</dbReference>
<dbReference type="EMBL" id="JBBKTX010000013">
    <property type="protein sequence ID" value="MFK4753000.1"/>
    <property type="molecule type" value="Genomic_DNA"/>
</dbReference>
<dbReference type="Proteomes" id="UP001620597">
    <property type="component" value="Unassembled WGS sequence"/>
</dbReference>
<feature type="domain" description="RNA polymerase sigma-70 region 2" evidence="6">
    <location>
        <begin position="15"/>
        <end position="80"/>
    </location>
</feature>
<dbReference type="InterPro" id="IPR014284">
    <property type="entry name" value="RNA_pol_sigma-70_dom"/>
</dbReference>
<evidence type="ECO:0000256" key="2">
    <source>
        <dbReference type="ARBA" id="ARBA00023015"/>
    </source>
</evidence>
<dbReference type="PANTHER" id="PTHR43133">
    <property type="entry name" value="RNA POLYMERASE ECF-TYPE SIGMA FACTO"/>
    <property type="match status" value="1"/>
</dbReference>
<evidence type="ECO:0000256" key="1">
    <source>
        <dbReference type="ARBA" id="ARBA00010641"/>
    </source>
</evidence>
<name>A0ABW8NJ53_9GAMM</name>
<keyword evidence="3" id="KW-0731">Sigma factor</keyword>